<keyword evidence="2" id="KW-0121">Carboxypeptidase</keyword>
<reference evidence="2 3" key="1">
    <citation type="journal article" date="2018" name="Syst. Appl. Microbiol.">
        <title>Flavobacterium circumlabens sp. nov. and Flavobacterium cupreum sp. nov., two psychrotrophic species isolated from Antarctic environmental samples.</title>
        <authorList>
            <person name="Kralova S."/>
            <person name="Busse H.J."/>
            <person name="Svec P."/>
            <person name="Maslanova I."/>
            <person name="Stankova E."/>
            <person name="Bartak M."/>
            <person name="Sedlacek I."/>
        </authorList>
    </citation>
    <scope>NUCLEOTIDE SEQUENCE [LARGE SCALE GENOMIC DNA]</scope>
    <source>
        <strain evidence="2 3">CCM 8828</strain>
    </source>
</reference>
<dbReference type="EMBL" id="QWDN01000471">
    <property type="protein sequence ID" value="TEB41189.1"/>
    <property type="molecule type" value="Genomic_DNA"/>
</dbReference>
<dbReference type="AlphaFoldDB" id="A0A4Y7U5W4"/>
<feature type="signal peptide" evidence="1">
    <location>
        <begin position="1"/>
        <end position="32"/>
    </location>
</feature>
<accession>A0A4Y7U5W4</accession>
<evidence type="ECO:0000313" key="3">
    <source>
        <dbReference type="Proteomes" id="UP000298340"/>
    </source>
</evidence>
<organism evidence="2 3">
    <name type="scientific">Flavobacterium circumlabens</name>
    <dbReference type="NCBI Taxonomy" id="2133765"/>
    <lineage>
        <taxon>Bacteria</taxon>
        <taxon>Pseudomonadati</taxon>
        <taxon>Bacteroidota</taxon>
        <taxon>Flavobacteriia</taxon>
        <taxon>Flavobacteriales</taxon>
        <taxon>Flavobacteriaceae</taxon>
        <taxon>Flavobacterium</taxon>
    </lineage>
</organism>
<proteinExistence type="predicted"/>
<dbReference type="GO" id="GO:0004180">
    <property type="term" value="F:carboxypeptidase activity"/>
    <property type="evidence" value="ECO:0007669"/>
    <property type="project" value="UniProtKB-KW"/>
</dbReference>
<name>A0A4Y7U5W4_9FLAO</name>
<evidence type="ECO:0000313" key="2">
    <source>
        <dbReference type="EMBL" id="TEB41189.1"/>
    </source>
</evidence>
<comment type="caution">
    <text evidence="2">The sequence shown here is derived from an EMBL/GenBank/DDBJ whole genome shotgun (WGS) entry which is preliminary data.</text>
</comment>
<feature type="chain" id="PRO_5021329291" evidence="1">
    <location>
        <begin position="33"/>
        <end position="58"/>
    </location>
</feature>
<protein>
    <submittedName>
        <fullName evidence="2">LD-carboxypeptidase</fullName>
    </submittedName>
</protein>
<keyword evidence="1" id="KW-0732">Signal</keyword>
<keyword evidence="2" id="KW-0645">Protease</keyword>
<keyword evidence="2" id="KW-0378">Hydrolase</keyword>
<feature type="non-terminal residue" evidence="2">
    <location>
        <position position="58"/>
    </location>
</feature>
<dbReference type="Proteomes" id="UP000298340">
    <property type="component" value="Unassembled WGS sequence"/>
</dbReference>
<gene>
    <name evidence="2" type="ORF">D0809_26785</name>
</gene>
<sequence>MNTSCFQHIKKRFTLCKIVFLTFALHSFTCQSQQKMITPPYLQKGDTVAILATARKNI</sequence>
<evidence type="ECO:0000256" key="1">
    <source>
        <dbReference type="SAM" id="SignalP"/>
    </source>
</evidence>